<protein>
    <submittedName>
        <fullName evidence="1">Uncharacterized protein</fullName>
    </submittedName>
</protein>
<comment type="caution">
    <text evidence="1">The sequence shown here is derived from an EMBL/GenBank/DDBJ whole genome shotgun (WGS) entry which is preliminary data.</text>
</comment>
<evidence type="ECO:0000313" key="2">
    <source>
        <dbReference type="Proteomes" id="UP000681967"/>
    </source>
</evidence>
<feature type="non-terminal residue" evidence="1">
    <location>
        <position position="276"/>
    </location>
</feature>
<sequence>FPNAVETKDADLSKLNCRTSYDDRYRQSLTFLQEANRLANKRRVSLVRSATLDETIPEKRKTKAHQLDEDDERSLIFDQRSQESIDAVHINDFDEIPSDSSTSLASVEKASSGLDRSQLAISLPFTYKNVRESTIDCNNHRQASIEPMLEKVIEVNDSTIQTTSPSNSIADVAQIDTELNVTLIKREHQQQINPILYSKAILNRSIEFRKFQPILCHKILTKDVTKPIPVMYQKSTQTEDYISLIDNKERYFYFHHIIQNETKLNNLSITKKNSHS</sequence>
<dbReference type="EMBL" id="CAJOBH010234606">
    <property type="protein sequence ID" value="CAF5085204.1"/>
    <property type="molecule type" value="Genomic_DNA"/>
</dbReference>
<dbReference type="Proteomes" id="UP000681967">
    <property type="component" value="Unassembled WGS sequence"/>
</dbReference>
<gene>
    <name evidence="1" type="ORF">BYL167_LOCUS62432</name>
</gene>
<name>A0A8S3EU42_9BILA</name>
<accession>A0A8S3EU42</accession>
<dbReference type="AlphaFoldDB" id="A0A8S3EU42"/>
<proteinExistence type="predicted"/>
<evidence type="ECO:0000313" key="1">
    <source>
        <dbReference type="EMBL" id="CAF5085204.1"/>
    </source>
</evidence>
<reference evidence="1" key="1">
    <citation type="submission" date="2021-02" db="EMBL/GenBank/DDBJ databases">
        <authorList>
            <person name="Nowell W R."/>
        </authorList>
    </citation>
    <scope>NUCLEOTIDE SEQUENCE</scope>
</reference>
<organism evidence="1 2">
    <name type="scientific">Rotaria magnacalcarata</name>
    <dbReference type="NCBI Taxonomy" id="392030"/>
    <lineage>
        <taxon>Eukaryota</taxon>
        <taxon>Metazoa</taxon>
        <taxon>Spiralia</taxon>
        <taxon>Gnathifera</taxon>
        <taxon>Rotifera</taxon>
        <taxon>Eurotatoria</taxon>
        <taxon>Bdelloidea</taxon>
        <taxon>Philodinida</taxon>
        <taxon>Philodinidae</taxon>
        <taxon>Rotaria</taxon>
    </lineage>
</organism>